<dbReference type="AlphaFoldDB" id="A0A0A2LDK3"/>
<dbReference type="HOGENOM" id="CLU_3191524_0_0_1"/>
<reference evidence="1 2" key="1">
    <citation type="journal article" date="2015" name="Mol. Plant Microbe Interact.">
        <title>Genome, transcriptome, and functional analyses of Penicillium expansum provide new insights into secondary metabolism and pathogenicity.</title>
        <authorList>
            <person name="Ballester A.R."/>
            <person name="Marcet-Houben M."/>
            <person name="Levin E."/>
            <person name="Sela N."/>
            <person name="Selma-Lazaro C."/>
            <person name="Carmona L."/>
            <person name="Wisniewski M."/>
            <person name="Droby S."/>
            <person name="Gonzalez-Candelas L."/>
            <person name="Gabaldon T."/>
        </authorList>
    </citation>
    <scope>NUCLEOTIDE SEQUENCE [LARGE SCALE GENOMIC DNA]</scope>
    <source>
        <strain evidence="1 2">PHI-1</strain>
    </source>
</reference>
<keyword evidence="2" id="KW-1185">Reference proteome</keyword>
<organism evidence="1 2">
    <name type="scientific">Penicillium italicum</name>
    <name type="common">Blue mold</name>
    <dbReference type="NCBI Taxonomy" id="40296"/>
    <lineage>
        <taxon>Eukaryota</taxon>
        <taxon>Fungi</taxon>
        <taxon>Dikarya</taxon>
        <taxon>Ascomycota</taxon>
        <taxon>Pezizomycotina</taxon>
        <taxon>Eurotiomycetes</taxon>
        <taxon>Eurotiomycetidae</taxon>
        <taxon>Eurotiales</taxon>
        <taxon>Aspergillaceae</taxon>
        <taxon>Penicillium</taxon>
    </lineage>
</organism>
<accession>A0A0A2LDK3</accession>
<evidence type="ECO:0000313" key="2">
    <source>
        <dbReference type="Proteomes" id="UP000030104"/>
    </source>
</evidence>
<evidence type="ECO:0000313" key="1">
    <source>
        <dbReference type="EMBL" id="KGO77999.1"/>
    </source>
</evidence>
<dbReference type="EMBL" id="JQGA01000071">
    <property type="protein sequence ID" value="KGO77999.1"/>
    <property type="molecule type" value="Genomic_DNA"/>
</dbReference>
<sequence length="46" mass="5200">MSLIQLKTITALYPLTLSALGDFFTTSIQRPLSTCSMTTTRGWYNR</sequence>
<protein>
    <submittedName>
        <fullName evidence="1">Uncharacterized protein</fullName>
    </submittedName>
</protein>
<dbReference type="OrthoDB" id="10413308at2759"/>
<proteinExistence type="predicted"/>
<gene>
    <name evidence="1" type="ORF">PITC_025270</name>
</gene>
<comment type="caution">
    <text evidence="1">The sequence shown here is derived from an EMBL/GenBank/DDBJ whole genome shotgun (WGS) entry which is preliminary data.</text>
</comment>
<name>A0A0A2LDK3_PENIT</name>
<dbReference type="Proteomes" id="UP000030104">
    <property type="component" value="Unassembled WGS sequence"/>
</dbReference>